<feature type="transmembrane region" description="Helical" evidence="1">
    <location>
        <begin position="388"/>
        <end position="410"/>
    </location>
</feature>
<proteinExistence type="predicted"/>
<sequence>MYKQDGLTTYCYYEDDSYLASLPSRSDVVASGMDGSCPIQLHVHFPKRTERDQLIEIDYSAVINPSYENPSFQFPKPVPSVKALKTLIANSKNKIVDYSEHTPVPNQTFQIPVANVVICDWRKCDTFTDLDALDKFYASSSLPQNFTFDVATFTSNDIHIADEGRYTAFIHVVVQVSLTTRADFVTFFPIQIGDSLGKPPTNLLTDGISTYCWVLPGTSPFDTKTRAEADVRINSFCPGAMRLDVSKSNVLVGEYVTLQWSLQIDGGSMYSDSLIADVSTSNAIRNPKSGIYSVIPISLLSACKEDGDTKCSSYPGGDPETFNIKECLDHNLTSGTALYKFKYAFDEGGDYILAARVVMQTLDGDQVNMAVYNSITVTASVKQNRVYILYYSLAAGLLLLLVIAVFLLWWKKRRSRDNLQGIPIRKPFPTAYFDPPHSHPRRSLRYFGFRDSTPTSHSYFHGTPKFGRTNLESTFQDEYYPESHSDLNTHTISKFRDVSSSEHSDHILTSSNAIRPSSSEDLHASDWGLSLQSDSAEEFFSDSTSLSDNAPNSIGITMKTDKINSHMPILEIPAAVGAERVAHRNRNSSSWSISPK</sequence>
<keyword evidence="3" id="KW-1185">Reference proteome</keyword>
<keyword evidence="1" id="KW-1133">Transmembrane helix</keyword>
<accession>A0A024G477</accession>
<evidence type="ECO:0000313" key="2">
    <source>
        <dbReference type="EMBL" id="CCI41451.1"/>
    </source>
</evidence>
<name>A0A024G477_9STRA</name>
<evidence type="ECO:0000256" key="1">
    <source>
        <dbReference type="SAM" id="Phobius"/>
    </source>
</evidence>
<keyword evidence="1" id="KW-0472">Membrane</keyword>
<evidence type="ECO:0000313" key="3">
    <source>
        <dbReference type="Proteomes" id="UP000053237"/>
    </source>
</evidence>
<reference evidence="2 3" key="1">
    <citation type="submission" date="2012-05" db="EMBL/GenBank/DDBJ databases">
        <title>Recombination and specialization in a pathogen metapopulation.</title>
        <authorList>
            <person name="Gardiner A."/>
            <person name="Kemen E."/>
            <person name="Schultz-Larsen T."/>
            <person name="MacLean D."/>
            <person name="Van Oosterhout C."/>
            <person name="Jones J.D.G."/>
        </authorList>
    </citation>
    <scope>NUCLEOTIDE SEQUENCE [LARGE SCALE GENOMIC DNA]</scope>
    <source>
        <strain evidence="2 3">Ac Nc2</strain>
    </source>
</reference>
<keyword evidence="1" id="KW-0812">Transmembrane</keyword>
<gene>
    <name evidence="2" type="ORF">BN9_022350</name>
</gene>
<organism evidence="2 3">
    <name type="scientific">Albugo candida</name>
    <dbReference type="NCBI Taxonomy" id="65357"/>
    <lineage>
        <taxon>Eukaryota</taxon>
        <taxon>Sar</taxon>
        <taxon>Stramenopiles</taxon>
        <taxon>Oomycota</taxon>
        <taxon>Peronosporomycetes</taxon>
        <taxon>Albuginales</taxon>
        <taxon>Albuginaceae</taxon>
        <taxon>Albugo</taxon>
    </lineage>
</organism>
<protein>
    <submittedName>
        <fullName evidence="2">Uncharacterized protein</fullName>
    </submittedName>
</protein>
<dbReference type="InParanoid" id="A0A024G477"/>
<dbReference type="OrthoDB" id="161874at2759"/>
<dbReference type="AlphaFoldDB" id="A0A024G477"/>
<dbReference type="EMBL" id="CAIX01000019">
    <property type="protein sequence ID" value="CCI41451.1"/>
    <property type="molecule type" value="Genomic_DNA"/>
</dbReference>
<dbReference type="Proteomes" id="UP000053237">
    <property type="component" value="Unassembled WGS sequence"/>
</dbReference>
<comment type="caution">
    <text evidence="2">The sequence shown here is derived from an EMBL/GenBank/DDBJ whole genome shotgun (WGS) entry which is preliminary data.</text>
</comment>